<accession>A0ABN8L6U7</accession>
<dbReference type="Proteomes" id="UP001153292">
    <property type="component" value="Chromosome 2"/>
</dbReference>
<evidence type="ECO:0000256" key="7">
    <source>
        <dbReference type="ARBA" id="ARBA00023136"/>
    </source>
</evidence>
<feature type="transmembrane region" description="Helical" evidence="8">
    <location>
        <begin position="466"/>
        <end position="484"/>
    </location>
</feature>
<gene>
    <name evidence="9" type="ORF">CHILSU_LOCUS5193</name>
</gene>
<feature type="transmembrane region" description="Helical" evidence="8">
    <location>
        <begin position="291"/>
        <end position="318"/>
    </location>
</feature>
<protein>
    <recommendedName>
        <fullName evidence="11">Amino acid transporter transmembrane domain-containing protein</fullName>
    </recommendedName>
</protein>
<dbReference type="PANTHER" id="PTHR11616">
    <property type="entry name" value="SODIUM/CHLORIDE DEPENDENT TRANSPORTER"/>
    <property type="match status" value="1"/>
</dbReference>
<keyword evidence="10" id="KW-1185">Reference proteome</keyword>
<feature type="transmembrane region" description="Helical" evidence="8">
    <location>
        <begin position="87"/>
        <end position="114"/>
    </location>
</feature>
<keyword evidence="4 8" id="KW-0812">Transmembrane</keyword>
<dbReference type="PRINTS" id="PR00176">
    <property type="entry name" value="NANEUSMPORT"/>
</dbReference>
<dbReference type="InterPro" id="IPR037272">
    <property type="entry name" value="SNS_sf"/>
</dbReference>
<comment type="similarity">
    <text evidence="2">Belongs to the sodium:neurotransmitter symporter (SNF) (TC 2.A.22) family.</text>
</comment>
<dbReference type="PANTHER" id="PTHR11616:SF241">
    <property type="entry name" value="SODIUM- AND CHLORIDE-DEPENDENT GLYCINE TRANSPORTER 2"/>
    <property type="match status" value="1"/>
</dbReference>
<feature type="transmembrane region" description="Helical" evidence="8">
    <location>
        <begin position="181"/>
        <end position="201"/>
    </location>
</feature>
<evidence type="ECO:0000256" key="8">
    <source>
        <dbReference type="SAM" id="Phobius"/>
    </source>
</evidence>
<comment type="subcellular location">
    <subcellularLocation>
        <location evidence="1">Membrane</location>
        <topology evidence="1">Multi-pass membrane protein</topology>
    </subcellularLocation>
</comment>
<evidence type="ECO:0000256" key="3">
    <source>
        <dbReference type="ARBA" id="ARBA00022448"/>
    </source>
</evidence>
<evidence type="ECO:0000256" key="5">
    <source>
        <dbReference type="ARBA" id="ARBA00022847"/>
    </source>
</evidence>
<dbReference type="InterPro" id="IPR000175">
    <property type="entry name" value="Na/ntran_symport"/>
</dbReference>
<proteinExistence type="inferred from homology"/>
<name>A0ABN8L6U7_CHISP</name>
<feature type="transmembrane region" description="Helical" evidence="8">
    <location>
        <begin position="423"/>
        <end position="445"/>
    </location>
</feature>
<feature type="transmembrane region" description="Helical" evidence="8">
    <location>
        <begin position="350"/>
        <end position="371"/>
    </location>
</feature>
<keyword evidence="5" id="KW-0769">Symport</keyword>
<feature type="transmembrane region" description="Helical" evidence="8">
    <location>
        <begin position="42"/>
        <end position="66"/>
    </location>
</feature>
<sequence>MLNNVKEGWGSRRIYVMVLLCPMISTPMFVTLPGVATAQGATGYLLCYTLIYFAFGIPLLYMEFIISQFTARDCIDVWKVSSCLSHIGYILILWQIFLVINNHITVSFTFHYLLISFENPVPYYTCGKWSTPFCDILKRNYTISEDCIRLKNSPKYCDDLYKTFPEHQYWNYKVFTKNDPIAWRVCLASAVISVITYLSCFKRVRSLKPFVTFYTLFPILGFTVLLLASMLQKGVVVLYQDALDTDFEQFFKSFRFSLALMQVVINMRLGTGLTFNLGASAPFRAPCYSNSVVVVIVCAATTALTVCTNAMMACPYAYNYGTKPLKVLNAHMSLIYEKIPRLLNEYQGGFFWVVLALTSLTLIVISTNVIIIHHLLHVAESRSAKIAKYPGLTTLLVVIILYIVTIPLLSVKGRKAMMDLRLIFSYISTFMTFLETIVFIIWYGWDRFTEDVHFMQGIQPKTYMKFAWLYSSAVLIYVFCYEIYTKYIEYTGGITYDVGWIAFILSMVLIVGITLLKLAVAAYKSKLSEMISLDRTWGPRDEVLQRSRAMFTAQAMTKEYLYRQYHLQAGIQARQKLSNCRT</sequence>
<dbReference type="PROSITE" id="PS50267">
    <property type="entry name" value="NA_NEUROTRAN_SYMP_3"/>
    <property type="match status" value="1"/>
</dbReference>
<feature type="transmembrane region" description="Helical" evidence="8">
    <location>
        <begin position="259"/>
        <end position="279"/>
    </location>
</feature>
<reference evidence="9" key="1">
    <citation type="submission" date="2021-12" db="EMBL/GenBank/DDBJ databases">
        <authorList>
            <person name="King R."/>
        </authorList>
    </citation>
    <scope>NUCLEOTIDE SEQUENCE</scope>
</reference>
<evidence type="ECO:0008006" key="11">
    <source>
        <dbReference type="Google" id="ProtNLM"/>
    </source>
</evidence>
<feature type="transmembrane region" description="Helical" evidence="8">
    <location>
        <begin position="213"/>
        <end position="239"/>
    </location>
</feature>
<evidence type="ECO:0000256" key="6">
    <source>
        <dbReference type="ARBA" id="ARBA00022989"/>
    </source>
</evidence>
<keyword evidence="7 8" id="KW-0472">Membrane</keyword>
<dbReference type="EMBL" id="OU963895">
    <property type="protein sequence ID" value="CAH2985343.1"/>
    <property type="molecule type" value="Genomic_DNA"/>
</dbReference>
<evidence type="ECO:0000313" key="10">
    <source>
        <dbReference type="Proteomes" id="UP001153292"/>
    </source>
</evidence>
<dbReference type="Pfam" id="PF00209">
    <property type="entry name" value="SNF"/>
    <property type="match status" value="1"/>
</dbReference>
<evidence type="ECO:0000313" key="9">
    <source>
        <dbReference type="EMBL" id="CAH2985343.1"/>
    </source>
</evidence>
<evidence type="ECO:0000256" key="1">
    <source>
        <dbReference type="ARBA" id="ARBA00004141"/>
    </source>
</evidence>
<evidence type="ECO:0000256" key="2">
    <source>
        <dbReference type="ARBA" id="ARBA00006459"/>
    </source>
</evidence>
<dbReference type="SUPFAM" id="SSF161070">
    <property type="entry name" value="SNF-like"/>
    <property type="match status" value="1"/>
</dbReference>
<evidence type="ECO:0000256" key="4">
    <source>
        <dbReference type="ARBA" id="ARBA00022692"/>
    </source>
</evidence>
<feature type="transmembrane region" description="Helical" evidence="8">
    <location>
        <begin position="500"/>
        <end position="523"/>
    </location>
</feature>
<keyword evidence="3" id="KW-0813">Transport</keyword>
<feature type="transmembrane region" description="Helical" evidence="8">
    <location>
        <begin position="14"/>
        <end position="36"/>
    </location>
</feature>
<feature type="transmembrane region" description="Helical" evidence="8">
    <location>
        <begin position="392"/>
        <end position="411"/>
    </location>
</feature>
<organism evidence="9 10">
    <name type="scientific">Chilo suppressalis</name>
    <name type="common">Asiatic rice borer moth</name>
    <dbReference type="NCBI Taxonomy" id="168631"/>
    <lineage>
        <taxon>Eukaryota</taxon>
        <taxon>Metazoa</taxon>
        <taxon>Ecdysozoa</taxon>
        <taxon>Arthropoda</taxon>
        <taxon>Hexapoda</taxon>
        <taxon>Insecta</taxon>
        <taxon>Pterygota</taxon>
        <taxon>Neoptera</taxon>
        <taxon>Endopterygota</taxon>
        <taxon>Lepidoptera</taxon>
        <taxon>Glossata</taxon>
        <taxon>Ditrysia</taxon>
        <taxon>Pyraloidea</taxon>
        <taxon>Crambidae</taxon>
        <taxon>Crambinae</taxon>
        <taxon>Chilo</taxon>
    </lineage>
</organism>
<keyword evidence="6 8" id="KW-1133">Transmembrane helix</keyword>